<protein>
    <submittedName>
        <fullName evidence="2">Uncharacterized protein</fullName>
    </submittedName>
</protein>
<accession>A0A085MGK9</accession>
<sequence length="82" mass="8617">MPLSCRNATAEDSRTVLQSTPGSGMTAATQKRNSEGNRMAADECKLTSQPPGFVRSCAVLTRISALVNNANGLKMARTVGMS</sequence>
<keyword evidence="4" id="KW-1185">Reference proteome</keyword>
<reference evidence="2 4" key="1">
    <citation type="journal article" date="2014" name="Nat. Genet.">
        <title>Genome and transcriptome of the porcine whipworm Trichuris suis.</title>
        <authorList>
            <person name="Jex A.R."/>
            <person name="Nejsum P."/>
            <person name="Schwarz E.M."/>
            <person name="Hu L."/>
            <person name="Young N.D."/>
            <person name="Hall R.S."/>
            <person name="Korhonen P.K."/>
            <person name="Liao S."/>
            <person name="Thamsborg S."/>
            <person name="Xia J."/>
            <person name="Xu P."/>
            <person name="Wang S."/>
            <person name="Scheerlinck J.P."/>
            <person name="Hofmann A."/>
            <person name="Sternberg P.W."/>
            <person name="Wang J."/>
            <person name="Gasser R.B."/>
        </authorList>
    </citation>
    <scope>NUCLEOTIDE SEQUENCE [LARGE SCALE GENOMIC DNA]</scope>
    <source>
        <strain evidence="3">DCEP-RM93F</strain>
        <strain evidence="2">DCEP-RM93M</strain>
    </source>
</reference>
<evidence type="ECO:0000313" key="4">
    <source>
        <dbReference type="Proteomes" id="UP000030764"/>
    </source>
</evidence>
<feature type="region of interest" description="Disordered" evidence="1">
    <location>
        <begin position="1"/>
        <end position="37"/>
    </location>
</feature>
<organism evidence="2 4">
    <name type="scientific">Trichuris suis</name>
    <name type="common">pig whipworm</name>
    <dbReference type="NCBI Taxonomy" id="68888"/>
    <lineage>
        <taxon>Eukaryota</taxon>
        <taxon>Metazoa</taxon>
        <taxon>Ecdysozoa</taxon>
        <taxon>Nematoda</taxon>
        <taxon>Enoplea</taxon>
        <taxon>Dorylaimia</taxon>
        <taxon>Trichinellida</taxon>
        <taxon>Trichuridae</taxon>
        <taxon>Trichuris</taxon>
    </lineage>
</organism>
<dbReference type="AlphaFoldDB" id="A0A085MGK9"/>
<dbReference type="EMBL" id="KL363194">
    <property type="protein sequence ID" value="KFD56355.1"/>
    <property type="molecule type" value="Genomic_DNA"/>
</dbReference>
<gene>
    <name evidence="2" type="ORF">M513_02810</name>
    <name evidence="3" type="ORF">M514_02810</name>
</gene>
<dbReference type="EMBL" id="KL367566">
    <property type="protein sequence ID" value="KFD63765.1"/>
    <property type="molecule type" value="Genomic_DNA"/>
</dbReference>
<evidence type="ECO:0000313" key="3">
    <source>
        <dbReference type="EMBL" id="KFD63765.1"/>
    </source>
</evidence>
<dbReference type="Proteomes" id="UP000030758">
    <property type="component" value="Unassembled WGS sequence"/>
</dbReference>
<name>A0A085MGK9_9BILA</name>
<proteinExistence type="predicted"/>
<dbReference type="Proteomes" id="UP000030764">
    <property type="component" value="Unassembled WGS sequence"/>
</dbReference>
<evidence type="ECO:0000313" key="2">
    <source>
        <dbReference type="EMBL" id="KFD56355.1"/>
    </source>
</evidence>
<feature type="compositionally biased region" description="Polar residues" evidence="1">
    <location>
        <begin position="15"/>
        <end position="31"/>
    </location>
</feature>
<evidence type="ECO:0000256" key="1">
    <source>
        <dbReference type="SAM" id="MobiDB-lite"/>
    </source>
</evidence>